<reference evidence="1 2" key="1">
    <citation type="submission" date="2016-04" db="EMBL/GenBank/DDBJ databases">
        <title>Complete genome sequence of Bacillus oceanisediminis strain 2691.</title>
        <authorList>
            <person name="Jeong H."/>
            <person name="Kim H.J."/>
            <person name="Lee D.-W."/>
        </authorList>
    </citation>
    <scope>NUCLEOTIDE SEQUENCE [LARGE SCALE GENOMIC DNA]</scope>
    <source>
        <strain evidence="1 2">2691</strain>
    </source>
</reference>
<evidence type="ECO:0000313" key="1">
    <source>
        <dbReference type="EMBL" id="AND38244.1"/>
    </source>
</evidence>
<proteinExistence type="predicted"/>
<organism evidence="1 2">
    <name type="scientific">Cytobacillus oceanisediminis 2691</name>
    <dbReference type="NCBI Taxonomy" id="1196031"/>
    <lineage>
        <taxon>Bacteria</taxon>
        <taxon>Bacillati</taxon>
        <taxon>Bacillota</taxon>
        <taxon>Bacilli</taxon>
        <taxon>Bacillales</taxon>
        <taxon>Bacillaceae</taxon>
        <taxon>Cytobacillus</taxon>
    </lineage>
</organism>
<protein>
    <submittedName>
        <fullName evidence="1">Uncharacterized protein</fullName>
    </submittedName>
</protein>
<dbReference type="EMBL" id="CP015506">
    <property type="protein sequence ID" value="AND38244.1"/>
    <property type="molecule type" value="Genomic_DNA"/>
</dbReference>
<dbReference type="AlphaFoldDB" id="A0A160M7J7"/>
<dbReference type="KEGG" id="bon:A361_03610"/>
<gene>
    <name evidence="1" type="ORF">A361_03610</name>
</gene>
<evidence type="ECO:0000313" key="2">
    <source>
        <dbReference type="Proteomes" id="UP000077856"/>
    </source>
</evidence>
<dbReference type="Proteomes" id="UP000077856">
    <property type="component" value="Chromosome"/>
</dbReference>
<dbReference type="RefSeq" id="WP_026041540.1">
    <property type="nucleotide sequence ID" value="NZ_CP015506.1"/>
</dbReference>
<sequence length="75" mass="8688">MKDQKYPAFAQDGISFGEEYPFVFQLSSNEKAYFNIADSYIKKNMTGLCPVIFISPFLVKKKAICIKYRRLSVSY</sequence>
<name>A0A160M7J7_9BACI</name>
<accession>A0A160M7J7</accession>